<feature type="repeat" description="WD" evidence="5">
    <location>
        <begin position="520"/>
        <end position="560"/>
    </location>
</feature>
<feature type="compositionally biased region" description="Basic and acidic residues" evidence="6">
    <location>
        <begin position="53"/>
        <end position="63"/>
    </location>
</feature>
<feature type="region of interest" description="Disordered" evidence="6">
    <location>
        <begin position="157"/>
        <end position="204"/>
    </location>
</feature>
<feature type="compositionally biased region" description="Low complexity" evidence="6">
    <location>
        <begin position="1105"/>
        <end position="1114"/>
    </location>
</feature>
<dbReference type="InterPro" id="IPR015943">
    <property type="entry name" value="WD40/YVTN_repeat-like_dom_sf"/>
</dbReference>
<feature type="compositionally biased region" description="Low complexity" evidence="6">
    <location>
        <begin position="962"/>
        <end position="977"/>
    </location>
</feature>
<feature type="region of interest" description="Disordered" evidence="6">
    <location>
        <begin position="25"/>
        <end position="119"/>
    </location>
</feature>
<dbReference type="PANTHER" id="PTHR12442:SF22">
    <property type="entry name" value="CYTOPLASMIC DYNEIN 1 INTERMEDIATE CHAIN-RELATED"/>
    <property type="match status" value="1"/>
</dbReference>
<evidence type="ECO:0000256" key="6">
    <source>
        <dbReference type="SAM" id="MobiDB-lite"/>
    </source>
</evidence>
<dbReference type="AlphaFoldDB" id="A0A8H7EGP8"/>
<dbReference type="GO" id="GO:0010970">
    <property type="term" value="P:transport along microtubule"/>
    <property type="evidence" value="ECO:0007669"/>
    <property type="project" value="TreeGrafter"/>
</dbReference>
<organism evidence="8 9">
    <name type="scientific">Alternaria burnsii</name>
    <dbReference type="NCBI Taxonomy" id="1187904"/>
    <lineage>
        <taxon>Eukaryota</taxon>
        <taxon>Fungi</taxon>
        <taxon>Dikarya</taxon>
        <taxon>Ascomycota</taxon>
        <taxon>Pezizomycotina</taxon>
        <taxon>Dothideomycetes</taxon>
        <taxon>Pleosporomycetidae</taxon>
        <taxon>Pleosporales</taxon>
        <taxon>Pleosporineae</taxon>
        <taxon>Pleosporaceae</taxon>
        <taxon>Alternaria</taxon>
        <taxon>Alternaria sect. Alternaria</taxon>
    </lineage>
</organism>
<dbReference type="EMBL" id="JAAABM010000009">
    <property type="protein sequence ID" value="KAF7675160.1"/>
    <property type="molecule type" value="Genomic_DNA"/>
</dbReference>
<evidence type="ECO:0000256" key="1">
    <source>
        <dbReference type="ARBA" id="ARBA00004496"/>
    </source>
</evidence>
<dbReference type="FunFam" id="2.130.10.10:FF:000414">
    <property type="entry name" value="Cytoplasmic dynein intermediate chain"/>
    <property type="match status" value="1"/>
</dbReference>
<feature type="compositionally biased region" description="Polar residues" evidence="6">
    <location>
        <begin position="93"/>
        <end position="113"/>
    </location>
</feature>
<proteinExistence type="predicted"/>
<comment type="caution">
    <text evidence="8">The sequence shown here is derived from an EMBL/GenBank/DDBJ whole genome shotgun (WGS) entry which is preliminary data.</text>
</comment>
<protein>
    <recommendedName>
        <fullName evidence="10">Cytoplasmic dynein 1 intermediate chain 2</fullName>
    </recommendedName>
</protein>
<keyword evidence="2" id="KW-0963">Cytoplasm</keyword>
<keyword evidence="7" id="KW-0472">Membrane</keyword>
<evidence type="ECO:0000313" key="8">
    <source>
        <dbReference type="EMBL" id="KAF7675160.1"/>
    </source>
</evidence>
<dbReference type="InterPro" id="IPR036322">
    <property type="entry name" value="WD40_repeat_dom_sf"/>
</dbReference>
<dbReference type="GO" id="GO:0005737">
    <property type="term" value="C:cytoplasm"/>
    <property type="evidence" value="ECO:0007669"/>
    <property type="project" value="UniProtKB-SubCell"/>
</dbReference>
<comment type="subcellular location">
    <subcellularLocation>
        <location evidence="1">Cytoplasm</location>
    </subcellularLocation>
</comment>
<evidence type="ECO:0000256" key="2">
    <source>
        <dbReference type="ARBA" id="ARBA00022490"/>
    </source>
</evidence>
<keyword evidence="7" id="KW-1133">Transmembrane helix</keyword>
<dbReference type="Pfam" id="PF00400">
    <property type="entry name" value="WD40"/>
    <property type="match status" value="2"/>
</dbReference>
<reference evidence="8" key="2">
    <citation type="submission" date="2020-08" db="EMBL/GenBank/DDBJ databases">
        <title>Draft Genome Sequence of Cumin Blight Pathogen Alternaria burnsii.</title>
        <authorList>
            <person name="Feng Z."/>
        </authorList>
    </citation>
    <scope>NUCLEOTIDE SEQUENCE</scope>
    <source>
        <strain evidence="8">CBS107.38</strain>
    </source>
</reference>
<feature type="compositionally biased region" description="Basic and acidic residues" evidence="6">
    <location>
        <begin position="167"/>
        <end position="184"/>
    </location>
</feature>
<feature type="region of interest" description="Disordered" evidence="6">
    <location>
        <begin position="935"/>
        <end position="1032"/>
    </location>
</feature>
<dbReference type="PROSITE" id="PS50082">
    <property type="entry name" value="WD_REPEATS_2"/>
    <property type="match status" value="1"/>
</dbReference>
<evidence type="ECO:0000313" key="9">
    <source>
        <dbReference type="Proteomes" id="UP000596902"/>
    </source>
</evidence>
<dbReference type="InterPro" id="IPR001680">
    <property type="entry name" value="WD40_rpt"/>
</dbReference>
<dbReference type="PROSITE" id="PS50294">
    <property type="entry name" value="WD_REPEATS_REGION"/>
    <property type="match status" value="1"/>
</dbReference>
<evidence type="ECO:0000256" key="7">
    <source>
        <dbReference type="SAM" id="Phobius"/>
    </source>
</evidence>
<dbReference type="PANTHER" id="PTHR12442">
    <property type="entry name" value="DYNEIN INTERMEDIATE CHAIN"/>
    <property type="match status" value="1"/>
</dbReference>
<dbReference type="GO" id="GO:0045504">
    <property type="term" value="F:dynein heavy chain binding"/>
    <property type="evidence" value="ECO:0007669"/>
    <property type="project" value="TreeGrafter"/>
</dbReference>
<dbReference type="SMART" id="SM00320">
    <property type="entry name" value="WD40"/>
    <property type="match status" value="6"/>
</dbReference>
<feature type="transmembrane region" description="Helical" evidence="7">
    <location>
        <begin position="894"/>
        <end position="917"/>
    </location>
</feature>
<evidence type="ECO:0000256" key="4">
    <source>
        <dbReference type="ARBA" id="ARBA00022737"/>
    </source>
</evidence>
<feature type="region of interest" description="Disordered" evidence="6">
    <location>
        <begin position="1105"/>
        <end position="1126"/>
    </location>
</feature>
<name>A0A8H7EGP8_9PLEO</name>
<dbReference type="SUPFAM" id="SSF50978">
    <property type="entry name" value="WD40 repeat-like"/>
    <property type="match status" value="1"/>
</dbReference>
<dbReference type="GeneID" id="62205148"/>
<dbReference type="GO" id="GO:0005868">
    <property type="term" value="C:cytoplasmic dynein complex"/>
    <property type="evidence" value="ECO:0007669"/>
    <property type="project" value="TreeGrafter"/>
</dbReference>
<dbReference type="RefSeq" id="XP_038785442.1">
    <property type="nucleotide sequence ID" value="XM_038931970.1"/>
</dbReference>
<feature type="region of interest" description="Disordered" evidence="6">
    <location>
        <begin position="840"/>
        <end position="890"/>
    </location>
</feature>
<gene>
    <name evidence="8" type="ORF">GT037_006923</name>
</gene>
<evidence type="ECO:0008006" key="10">
    <source>
        <dbReference type="Google" id="ProtNLM"/>
    </source>
</evidence>
<keyword evidence="4" id="KW-0677">Repeat</keyword>
<feature type="compositionally biased region" description="Low complexity" evidence="6">
    <location>
        <begin position="997"/>
        <end position="1018"/>
    </location>
</feature>
<dbReference type="Proteomes" id="UP000596902">
    <property type="component" value="Unassembled WGS sequence"/>
</dbReference>
<keyword evidence="9" id="KW-1185">Reference proteome</keyword>
<accession>A0A8H7EGP8</accession>
<reference evidence="8" key="1">
    <citation type="submission" date="2020-01" db="EMBL/GenBank/DDBJ databases">
        <authorList>
            <person name="Feng Z.H.Z."/>
        </authorList>
    </citation>
    <scope>NUCLEOTIDE SEQUENCE</scope>
    <source>
        <strain evidence="8">CBS107.38</strain>
    </source>
</reference>
<sequence>MESTMQQRRDEILAKKAKLAELKRQRELRKAESASRQSMTGSPLGEVLSPTPRRSEDLDRRTDVTNLINSILGESRPGSTQPGSPAGAGRATRPTSVVSAGQLSSDNEGSSGFQAPAGMVDREMQTLSLGPLATVYETDGIVTNEVKKEKEIITYSKGVQASIEWSPSKDRGVGGSDTERDESPTRSPKSKRLSRRQKERDEEIRAQLRKEIEEELKAVQQAPDDGAPQPGSDENFPFKTLTNEELTAVENSEDFIGFVERSTKVLERALDQQLGYDILADYAIGGVDVDDDDEGYGSSGGKKGRRIKEIAQFWDERWSKKRMISDLGFSTKFPELVLASYTKNPSAPHDPDGLVQVWNMHMHDRPEYIFHAQSDILTAKFSPFHPNLIIGGAYSGQVLLWDTRAKSAPVQKTPLTGSGHTHPVYSLDIVGTQNANNIISCSTDGVVCGWTVDMLSQPQEFLELTSPPPAKTDDMAVTSIAFPQSDPTYFLAGTEEGTIYPCHRYDRAGAKAGVDGRVKYAGHAAPVMSLDFHPAKGQIDLGDLVLSSSVDWSVKLWKVRPPAATGATNPTLPGATQQVTPVLDIAREDLVYDVRWSPVKPSVFALVDGAGSLEVWDINVDVEVPVQSVKPSDGKRGAFTNMPTGLGYMNRSLNKLAWERNEGRRVAVGGMDGVVTVFEVGDDLGGVQTRSEEWSGVKSAITSCISAVKGYFPCNTTPVPDYTCLCEQYLWRVSCFDNHAFNPVSHPDRPITENYMNAYCLAAGSIGAEKVQRNHQLQRRQIGDLLSSIVGDVSSVLSSNGVAVPTAIIESVAGSVVNALPTPANPTSIAAEITATSATEDASSTASSIAQTSTGASSTRNEASSTASHGSTSSSSAAAASSSSNSSSGPSTGLIAGVVVGGVAALALIGIFILLLLRHRKRKSRTAAMNDKEAIAAASSSSDHSPPTQGAYARVPQQNAYPTTTTLPTQTDLSSTQPTTMMSPVSPVTPRGQAPWASTSTFGGATATGAAGHALHSSTPAPRYSDEKPPQRHQYIDSKIPESNEMPTNANVWEIDGREMPPPSELDAGKRDGLNLGNIGSNAQAQGQTQQQDYVAYRPLSVGNGQSNWSGQNGEFPGNRPVGQAI</sequence>
<evidence type="ECO:0000256" key="5">
    <source>
        <dbReference type="PROSITE-ProRule" id="PRU00221"/>
    </source>
</evidence>
<dbReference type="GO" id="GO:0045503">
    <property type="term" value="F:dynein light chain binding"/>
    <property type="evidence" value="ECO:0007669"/>
    <property type="project" value="TreeGrafter"/>
</dbReference>
<evidence type="ECO:0000256" key="3">
    <source>
        <dbReference type="ARBA" id="ARBA00022574"/>
    </source>
</evidence>
<dbReference type="Gene3D" id="2.130.10.10">
    <property type="entry name" value="YVTN repeat-like/Quinoprotein amine dehydrogenase"/>
    <property type="match status" value="2"/>
</dbReference>
<dbReference type="InterPro" id="IPR050687">
    <property type="entry name" value="Dynein_IC"/>
</dbReference>
<dbReference type="FunFam" id="2.130.10.10:FF:000425">
    <property type="entry name" value="Cytoplasmic dynein 1 intermediate chain 2"/>
    <property type="match status" value="1"/>
</dbReference>
<keyword evidence="3 5" id="KW-0853">WD repeat</keyword>
<keyword evidence="7" id="KW-0812">Transmembrane</keyword>